<proteinExistence type="predicted"/>
<name>A0A7D6V8F6_9NOCA</name>
<sequence length="157" mass="17520">MATLLGSLLTFCIQRSIADRATARQGAERDRQERLDAYGRFTGAAIHYRLSELTRWQLQTDSPGSAEAKAAVAEAHRCRATLFEVLSRLHILTDDPGLRTIATSVVEQIDLIHHAGDADERRRRGIEAGKQIEHFVRHAATDIRPGNRAGVLLPFKR</sequence>
<dbReference type="Proteomes" id="UP000515512">
    <property type="component" value="Chromosome"/>
</dbReference>
<reference evidence="1 2" key="1">
    <citation type="submission" date="2020-07" db="EMBL/GenBank/DDBJ databases">
        <authorList>
            <person name="Zhuang K."/>
            <person name="Ran Y."/>
        </authorList>
    </citation>
    <scope>NUCLEOTIDE SEQUENCE [LARGE SCALE GENOMIC DNA]</scope>
    <source>
        <strain evidence="1 2">WCH-YHL-001</strain>
    </source>
</reference>
<dbReference type="RefSeq" id="WP_181579390.1">
    <property type="nucleotide sequence ID" value="NZ_CP059399.1"/>
</dbReference>
<evidence type="ECO:0000313" key="2">
    <source>
        <dbReference type="Proteomes" id="UP000515512"/>
    </source>
</evidence>
<keyword evidence="2" id="KW-1185">Reference proteome</keyword>
<dbReference type="AlphaFoldDB" id="A0A7D6V8F6"/>
<organism evidence="1 2">
    <name type="scientific">Nocardia huaxiensis</name>
    <dbReference type="NCBI Taxonomy" id="2755382"/>
    <lineage>
        <taxon>Bacteria</taxon>
        <taxon>Bacillati</taxon>
        <taxon>Actinomycetota</taxon>
        <taxon>Actinomycetes</taxon>
        <taxon>Mycobacteriales</taxon>
        <taxon>Nocardiaceae</taxon>
        <taxon>Nocardia</taxon>
    </lineage>
</organism>
<protein>
    <submittedName>
        <fullName evidence="1">Uncharacterized protein</fullName>
    </submittedName>
</protein>
<dbReference type="KEGG" id="nhu:H0264_22610"/>
<dbReference type="EMBL" id="CP059399">
    <property type="protein sequence ID" value="QLY28182.1"/>
    <property type="molecule type" value="Genomic_DNA"/>
</dbReference>
<accession>A0A7D6V8F6</accession>
<gene>
    <name evidence="1" type="ORF">H0264_22610</name>
</gene>
<evidence type="ECO:0000313" key="1">
    <source>
        <dbReference type="EMBL" id="QLY28182.1"/>
    </source>
</evidence>